<proteinExistence type="inferred from homology"/>
<dbReference type="SMART" id="SM00965">
    <property type="entry name" value="STN"/>
    <property type="match status" value="1"/>
</dbReference>
<dbReference type="SUPFAM" id="SSF56935">
    <property type="entry name" value="Porins"/>
    <property type="match status" value="1"/>
</dbReference>
<comment type="similarity">
    <text evidence="7">Belongs to the TonB-dependent receptor family.</text>
</comment>
<dbReference type="InterPro" id="IPR023996">
    <property type="entry name" value="TonB-dep_OMP_SusC/RagA"/>
</dbReference>
<dbReference type="RefSeq" id="WP_186976150.1">
    <property type="nucleotide sequence ID" value="NZ_JACOOH010000004.1"/>
</dbReference>
<dbReference type="InterPro" id="IPR011662">
    <property type="entry name" value="Secretin/TonB_short_N"/>
</dbReference>
<name>A0ABR7D2U5_9BACT</name>
<dbReference type="Pfam" id="PF07660">
    <property type="entry name" value="STN"/>
    <property type="match status" value="1"/>
</dbReference>
<dbReference type="Proteomes" id="UP000646484">
    <property type="component" value="Unassembled WGS sequence"/>
</dbReference>
<dbReference type="Pfam" id="PF13715">
    <property type="entry name" value="CarbopepD_reg_2"/>
    <property type="match status" value="1"/>
</dbReference>
<gene>
    <name evidence="9" type="ORF">H8S64_11335</name>
</gene>
<dbReference type="NCBIfam" id="TIGR04057">
    <property type="entry name" value="SusC_RagA_signa"/>
    <property type="match status" value="1"/>
</dbReference>
<evidence type="ECO:0000313" key="10">
    <source>
        <dbReference type="Proteomes" id="UP000646484"/>
    </source>
</evidence>
<evidence type="ECO:0000256" key="3">
    <source>
        <dbReference type="ARBA" id="ARBA00022452"/>
    </source>
</evidence>
<evidence type="ECO:0000256" key="2">
    <source>
        <dbReference type="ARBA" id="ARBA00022448"/>
    </source>
</evidence>
<dbReference type="PROSITE" id="PS52016">
    <property type="entry name" value="TONB_DEPENDENT_REC_3"/>
    <property type="match status" value="1"/>
</dbReference>
<dbReference type="InterPro" id="IPR012910">
    <property type="entry name" value="Plug_dom"/>
</dbReference>
<organism evidence="9 10">
    <name type="scientific">Butyricimonas hominis</name>
    <dbReference type="NCBI Taxonomy" id="2763032"/>
    <lineage>
        <taxon>Bacteria</taxon>
        <taxon>Pseudomonadati</taxon>
        <taxon>Bacteroidota</taxon>
        <taxon>Bacteroidia</taxon>
        <taxon>Bacteroidales</taxon>
        <taxon>Odoribacteraceae</taxon>
        <taxon>Butyricimonas</taxon>
    </lineage>
</organism>
<comment type="caution">
    <text evidence="9">The sequence shown here is derived from an EMBL/GenBank/DDBJ whole genome shotgun (WGS) entry which is preliminary data.</text>
</comment>
<keyword evidence="2 7" id="KW-0813">Transport</keyword>
<dbReference type="NCBIfam" id="TIGR04056">
    <property type="entry name" value="OMP_RagA_SusC"/>
    <property type="match status" value="1"/>
</dbReference>
<protein>
    <submittedName>
        <fullName evidence="9">SusC/RagA family TonB-linked outer membrane protein</fullName>
    </submittedName>
</protein>
<accession>A0ABR7D2U5</accession>
<dbReference type="InterPro" id="IPR039426">
    <property type="entry name" value="TonB-dep_rcpt-like"/>
</dbReference>
<keyword evidence="6 7" id="KW-0998">Cell outer membrane</keyword>
<evidence type="ECO:0000313" key="9">
    <source>
        <dbReference type="EMBL" id="MBC5621690.1"/>
    </source>
</evidence>
<keyword evidence="5 7" id="KW-0472">Membrane</keyword>
<keyword evidence="4 7" id="KW-0812">Transmembrane</keyword>
<sequence length="1137" mass="128959">MRTLALFMLWGFCTCHATVRGQEARIDLKLSDVTLSQVFRSIEQLTDYMFIYKSEDVQSVRKVSVDVRQTMVRDILGMCLKNTGLSYTFKGDVIVIQNLREPEKKELRIVGRVTDDKKEPLPGVTVCVKGLSVGTTTDVKGKYVLKLPEMEKLSLVFSFVGMKTQEIKYSGQDTINVVMEEDVSEVEEVVVTGYQTINKTRMTGAVEVVTAKDIANKGYVSVGDVLRGSLAGISTRNTSGKPGALPEIRIRGLNSLYGDMNPTWIVDGVPFYGNLNDLIPEDIESITVLKDAAATAIYGSQAANGVIVVKRKQGREEVPMIRVTSSFSIEAAPKSKLDLMNSKEKIAFERSVYEDFPNQAVGGRVIMLLKNADMGKISREEAEEEITRLSKINTNWYDVIFRTPFSHNHNISFSGGNEKLKYYASLSVQQRQGLIPSNDYSNWNAMLRLSRDFNKRLYFSLNLSSNIRKDKDADAGVNILHYATFANPYERPYDEEGNMEYDRSYSYQLSSLKDGYKSDFNILNELYNNTSCTNALSNNVSLDIEVKILDNLKFITTGSINTYFDNTEVVYKPGTYVAQNNAWMRTLFSELPDNLNNGSLRHRNVRNHSYTWSNRLEYIQGFKENHFLNLFLGYEMSEASGYSNSVRFPEYDPEKGLTNIPEIGADKIAYVQQMIKNLMDQSEGRNRRVSFFASLGYSFKDRYVFSASARMDGADVIGTKNRFSPLWNASLKYNLHKEDFMTRFGWINELAFRVSYGYTGSIDKTALPFNVLSYLMSSKFLDMDIPSYISPKNPSIKWQKKQDRSFGVDMAFFRNRIRATVNYYNNVTRDLLDSKTLPVSVGISTIRYNSSSVRNYGVEVSLHTVNIRKRDFTWTTSLNFANNKSRIIESFYKNVQDVPKGYGRTEPVEGTSTNSWIGYRFAGIDPLTGHTLALVDNSNRENPIGFQREDGTWVLDMDDSLNEKDKRRIKKTLGDSYPPISGGFGTALNWQQWTLSTRFTFMAGHKITSAYYSVANGGSFSSASQNVLKQEFNRWRKPGDITDMPGYSTTGNVASLQTDWYDRKLESGDFLKCTEISLGYFLSSKICKKLLLSSCRVNLNIRDIFTISKYKGLDPENFGGFTYPNSRKYMLSLSVGF</sequence>
<evidence type="ECO:0000256" key="7">
    <source>
        <dbReference type="PROSITE-ProRule" id="PRU01360"/>
    </source>
</evidence>
<keyword evidence="3 7" id="KW-1134">Transmembrane beta strand</keyword>
<dbReference type="InterPro" id="IPR036942">
    <property type="entry name" value="Beta-barrel_TonB_sf"/>
</dbReference>
<evidence type="ECO:0000256" key="5">
    <source>
        <dbReference type="ARBA" id="ARBA00023136"/>
    </source>
</evidence>
<dbReference type="Gene3D" id="2.170.130.10">
    <property type="entry name" value="TonB-dependent receptor, plug domain"/>
    <property type="match status" value="1"/>
</dbReference>
<dbReference type="Gene3D" id="2.40.170.20">
    <property type="entry name" value="TonB-dependent receptor, beta-barrel domain"/>
    <property type="match status" value="1"/>
</dbReference>
<reference evidence="9 10" key="1">
    <citation type="submission" date="2020-08" db="EMBL/GenBank/DDBJ databases">
        <title>Genome public.</title>
        <authorList>
            <person name="Liu C."/>
            <person name="Sun Q."/>
        </authorList>
    </citation>
    <scope>NUCLEOTIDE SEQUENCE [LARGE SCALE GENOMIC DNA]</scope>
    <source>
        <strain evidence="9 10">NSJ-56</strain>
    </source>
</reference>
<evidence type="ECO:0000256" key="1">
    <source>
        <dbReference type="ARBA" id="ARBA00004571"/>
    </source>
</evidence>
<dbReference type="SUPFAM" id="SSF49464">
    <property type="entry name" value="Carboxypeptidase regulatory domain-like"/>
    <property type="match status" value="1"/>
</dbReference>
<dbReference type="InterPro" id="IPR037066">
    <property type="entry name" value="Plug_dom_sf"/>
</dbReference>
<evidence type="ECO:0000256" key="6">
    <source>
        <dbReference type="ARBA" id="ARBA00023237"/>
    </source>
</evidence>
<dbReference type="EMBL" id="JACOOH010000004">
    <property type="protein sequence ID" value="MBC5621690.1"/>
    <property type="molecule type" value="Genomic_DNA"/>
</dbReference>
<evidence type="ECO:0000259" key="8">
    <source>
        <dbReference type="SMART" id="SM00965"/>
    </source>
</evidence>
<keyword evidence="10" id="KW-1185">Reference proteome</keyword>
<dbReference type="InterPro" id="IPR008969">
    <property type="entry name" value="CarboxyPept-like_regulatory"/>
</dbReference>
<evidence type="ECO:0000256" key="4">
    <source>
        <dbReference type="ARBA" id="ARBA00022692"/>
    </source>
</evidence>
<dbReference type="InterPro" id="IPR023997">
    <property type="entry name" value="TonB-dep_OMP_SusC/RagA_CS"/>
</dbReference>
<comment type="subcellular location">
    <subcellularLocation>
        <location evidence="1 7">Cell outer membrane</location>
        <topology evidence="1 7">Multi-pass membrane protein</topology>
    </subcellularLocation>
</comment>
<dbReference type="Gene3D" id="2.60.40.1120">
    <property type="entry name" value="Carboxypeptidase-like, regulatory domain"/>
    <property type="match status" value="1"/>
</dbReference>
<dbReference type="Pfam" id="PF07715">
    <property type="entry name" value="Plug"/>
    <property type="match status" value="1"/>
</dbReference>
<feature type="domain" description="Secretin/TonB short N-terminal" evidence="8">
    <location>
        <begin position="48"/>
        <end position="99"/>
    </location>
</feature>